<proteinExistence type="predicted"/>
<feature type="repeat" description="LDL-receptor class B" evidence="6">
    <location>
        <begin position="446"/>
        <end position="488"/>
    </location>
</feature>
<dbReference type="InterPro" id="IPR011042">
    <property type="entry name" value="6-blade_b-propeller_TolB-like"/>
</dbReference>
<feature type="transmembrane region" description="Helical" evidence="7">
    <location>
        <begin position="1004"/>
        <end position="1027"/>
    </location>
</feature>
<dbReference type="FunFam" id="2.120.10.30:FF:000132">
    <property type="entry name" value="Uncharacterized protein"/>
    <property type="match status" value="1"/>
</dbReference>
<reference evidence="10" key="1">
    <citation type="journal article" date="2021" name="Genome Biol. Evol.">
        <title>A High-Quality Reference Genome for a Parasitic Bivalve with Doubly Uniparental Inheritance (Bivalvia: Unionida).</title>
        <authorList>
            <person name="Smith C.H."/>
        </authorList>
    </citation>
    <scope>NUCLEOTIDE SEQUENCE</scope>
    <source>
        <strain evidence="10">CHS0354</strain>
    </source>
</reference>
<dbReference type="Pfam" id="PF14670">
    <property type="entry name" value="FXa_inhibition"/>
    <property type="match status" value="1"/>
</dbReference>
<reference evidence="10" key="3">
    <citation type="submission" date="2023-05" db="EMBL/GenBank/DDBJ databases">
        <authorList>
            <person name="Smith C.H."/>
        </authorList>
    </citation>
    <scope>NUCLEOTIDE SEQUENCE</scope>
    <source>
        <strain evidence="10">CHS0354</strain>
        <tissue evidence="10">Mantle</tissue>
    </source>
</reference>
<dbReference type="InterPro" id="IPR000033">
    <property type="entry name" value="LDLR_classB_rpt"/>
</dbReference>
<dbReference type="InterPro" id="IPR000742">
    <property type="entry name" value="EGF"/>
</dbReference>
<dbReference type="InterPro" id="IPR050778">
    <property type="entry name" value="Cueball_EGF_LRP_Nidogen"/>
</dbReference>
<organism evidence="10 11">
    <name type="scientific">Potamilus streckersoni</name>
    <dbReference type="NCBI Taxonomy" id="2493646"/>
    <lineage>
        <taxon>Eukaryota</taxon>
        <taxon>Metazoa</taxon>
        <taxon>Spiralia</taxon>
        <taxon>Lophotrochozoa</taxon>
        <taxon>Mollusca</taxon>
        <taxon>Bivalvia</taxon>
        <taxon>Autobranchia</taxon>
        <taxon>Heteroconchia</taxon>
        <taxon>Palaeoheterodonta</taxon>
        <taxon>Unionida</taxon>
        <taxon>Unionoidea</taxon>
        <taxon>Unionidae</taxon>
        <taxon>Ambleminae</taxon>
        <taxon>Lampsilini</taxon>
        <taxon>Potamilus</taxon>
    </lineage>
</organism>
<reference evidence="10" key="2">
    <citation type="journal article" date="2021" name="Genome Biol. Evol.">
        <title>Developing a high-quality reference genome for a parasitic bivalve with doubly uniparental inheritance (Bivalvia: Unionida).</title>
        <authorList>
            <person name="Smith C.H."/>
        </authorList>
    </citation>
    <scope>NUCLEOTIDE SEQUENCE</scope>
    <source>
        <strain evidence="10">CHS0354</strain>
        <tissue evidence="10">Mantle</tissue>
    </source>
</reference>
<feature type="domain" description="EGF-like" evidence="9">
    <location>
        <begin position="939"/>
        <end position="975"/>
    </location>
</feature>
<keyword evidence="1" id="KW-0245">EGF-like domain</keyword>
<evidence type="ECO:0000313" key="10">
    <source>
        <dbReference type="EMBL" id="KAK3577987.1"/>
    </source>
</evidence>
<evidence type="ECO:0000313" key="11">
    <source>
        <dbReference type="Proteomes" id="UP001195483"/>
    </source>
</evidence>
<dbReference type="FunFam" id="2.120.10.30:FF:000241">
    <property type="entry name" value="Low-density lipoprotein receptor-related protein 6"/>
    <property type="match status" value="2"/>
</dbReference>
<evidence type="ECO:0000256" key="8">
    <source>
        <dbReference type="SAM" id="SignalP"/>
    </source>
</evidence>
<evidence type="ECO:0000256" key="1">
    <source>
        <dbReference type="ARBA" id="ARBA00022536"/>
    </source>
</evidence>
<keyword evidence="11" id="KW-1185">Reference proteome</keyword>
<dbReference type="Proteomes" id="UP001195483">
    <property type="component" value="Unassembled WGS sequence"/>
</dbReference>
<dbReference type="SUPFAM" id="SSF63825">
    <property type="entry name" value="YWTD domain"/>
    <property type="match status" value="3"/>
</dbReference>
<dbReference type="InterPro" id="IPR009030">
    <property type="entry name" value="Growth_fac_rcpt_cys_sf"/>
</dbReference>
<feature type="chain" id="PRO_5042201773" description="EGF-like domain-containing protein" evidence="8">
    <location>
        <begin position="24"/>
        <end position="1093"/>
    </location>
</feature>
<protein>
    <recommendedName>
        <fullName evidence="9">EGF-like domain-containing protein</fullName>
    </recommendedName>
</protein>
<keyword evidence="5" id="KW-0325">Glycoprotein</keyword>
<evidence type="ECO:0000256" key="6">
    <source>
        <dbReference type="PROSITE-ProRule" id="PRU00461"/>
    </source>
</evidence>
<dbReference type="SMART" id="SM00135">
    <property type="entry name" value="LY"/>
    <property type="match status" value="14"/>
</dbReference>
<sequence>MAAIWKCIVEVYLTVLIVTSIQAIRHGQNLIWTQTPLFKLGVSRIVGIEGDPSQWVPSGDVQVRHISAPHIGWQFCGLSYHYGYNTLYWSEKSSKKIQGLLLNGTTETLTLYSGTSKLSEGIAIDWISNNLYWTDSLYDWIVMTPLSSADGNENVYKLVVRTTLTNPHSVAVYPQKGYLFWTDWGTISKIEVSDLLGKNRRVIVDEDLGHPRGLAIDFVENTLYWVDSLKDTIESVEINGNGRRVVAHQEGTTFFGLALYGKYIFVTEQMKGHLRVYERATGNNVINYQLGYIPDGIVMYDEQMQPGNSSYCDTKKCDQFCVNDPIAGAECYCGEGYEMNQNKTCSVSKKIRQPSHIYAIGAAICHYPVNLPDMSLKNVTLESQCFMESAKGYMALTYDAYEHMLYFTENVTKTIGRVSLEFGESTQSIVRGVGVVEGMALDWMTGNLLWTDSQHKHIAIATKAGLHQTVVVEEDLDIPRGIAVYPSTGKMYWTDAGENPKVEEAGMDGSNRRVIANSSLVGSPNHLYIDFKTNKLFWSDSGLFQITSYNLQSGDMKIIFSQPDTKFYGVTMYQDYVFWTDSGDMNGIHAARVDSEEKVRGILHPHVGLAQDVITFDIQNQPPDETSCGKDNGGCEQLCVPTSNETYICICGVGYNLDENLRTCSSQINQDNFILVSDSYRRQLYQIDAIDNTVHAIPLQKNYRAIALDFDPSHGKIFWTDNMENVIMTAWIDGTGEAIFRKLPSESIVDGIAVDYISRLLYYTCTGYNTIVVASLDTPQMYRTIIDSDLDEPRDIITDPFNGVIYWTDWGAQPKIESASMDGSNRTVLVYLPNKTWPNALALDFKSQNLFWVDAKNNTIEVLNLATGIRKVILQEENAHYFGLHLMSGYLYITDWTRKFVLKMPMHGGEVTQVGPAQFSRLNGVYAHNASELPQGTNLCNSHLCSHMCVPVSRISYRCLCADINSTLEIGSYCTRDSDIIFTESREQLAYKIVKNQTDSKTGFIVGIVVLALTTVAVLAVGIIYVYRRYHSTTIRHGKLVQESRVDSFYRLTFPDTTKDETNFDSGIENPSFDFAIDSGTNYGPISGLPSHH</sequence>
<dbReference type="Pfam" id="PF00058">
    <property type="entry name" value="Ldl_recept_b"/>
    <property type="match status" value="4"/>
</dbReference>
<feature type="domain" description="EGF-like" evidence="9">
    <location>
        <begin position="627"/>
        <end position="665"/>
    </location>
</feature>
<gene>
    <name evidence="10" type="ORF">CHS0354_013649</name>
</gene>
<keyword evidence="3" id="KW-0677">Repeat</keyword>
<name>A0AAE0RQY2_9BIVA</name>
<evidence type="ECO:0000256" key="4">
    <source>
        <dbReference type="ARBA" id="ARBA00023157"/>
    </source>
</evidence>
<feature type="repeat" description="LDL-receptor class B" evidence="6">
    <location>
        <begin position="489"/>
        <end position="533"/>
    </location>
</feature>
<feature type="domain" description="EGF-like" evidence="9">
    <location>
        <begin position="311"/>
        <end position="346"/>
    </location>
</feature>
<evidence type="ECO:0000256" key="2">
    <source>
        <dbReference type="ARBA" id="ARBA00022729"/>
    </source>
</evidence>
<dbReference type="PANTHER" id="PTHR46513:SF44">
    <property type="entry name" value="LDL RECEPTOR RELATED PROTEIN 4"/>
    <property type="match status" value="1"/>
</dbReference>
<dbReference type="PROSITE" id="PS51120">
    <property type="entry name" value="LDLRB"/>
    <property type="match status" value="6"/>
</dbReference>
<keyword evidence="7" id="KW-1133">Transmembrane helix</keyword>
<feature type="repeat" description="LDL-receptor class B" evidence="6">
    <location>
        <begin position="85"/>
        <end position="128"/>
    </location>
</feature>
<feature type="repeat" description="LDL-receptor class B" evidence="6">
    <location>
        <begin position="803"/>
        <end position="847"/>
    </location>
</feature>
<keyword evidence="2 8" id="KW-0732">Signal</keyword>
<keyword evidence="7" id="KW-0812">Transmembrane</keyword>
<comment type="caution">
    <text evidence="10">The sequence shown here is derived from an EMBL/GenBank/DDBJ whole genome shotgun (WGS) entry which is preliminary data.</text>
</comment>
<evidence type="ECO:0000256" key="7">
    <source>
        <dbReference type="SAM" id="Phobius"/>
    </source>
</evidence>
<dbReference type="EMBL" id="JAEAOA010000827">
    <property type="protein sequence ID" value="KAK3577987.1"/>
    <property type="molecule type" value="Genomic_DNA"/>
</dbReference>
<dbReference type="SUPFAM" id="SSF57184">
    <property type="entry name" value="Growth factor receptor domain"/>
    <property type="match status" value="1"/>
</dbReference>
<accession>A0AAE0RQY2</accession>
<keyword evidence="7" id="KW-0472">Membrane</keyword>
<evidence type="ECO:0000256" key="3">
    <source>
        <dbReference type="ARBA" id="ARBA00022737"/>
    </source>
</evidence>
<evidence type="ECO:0000256" key="5">
    <source>
        <dbReference type="ARBA" id="ARBA00023180"/>
    </source>
</evidence>
<feature type="signal peptide" evidence="8">
    <location>
        <begin position="1"/>
        <end position="23"/>
    </location>
</feature>
<feature type="repeat" description="LDL-receptor class B" evidence="6">
    <location>
        <begin position="221"/>
        <end position="263"/>
    </location>
</feature>
<dbReference type="AlphaFoldDB" id="A0AAE0RQY2"/>
<dbReference type="PANTHER" id="PTHR46513">
    <property type="entry name" value="VITELLOGENIN RECEPTOR-LIKE PROTEIN-RELATED-RELATED"/>
    <property type="match status" value="1"/>
</dbReference>
<dbReference type="Gene3D" id="2.120.10.30">
    <property type="entry name" value="TolB, C-terminal domain"/>
    <property type="match status" value="3"/>
</dbReference>
<feature type="repeat" description="LDL-receptor class B" evidence="6">
    <location>
        <begin position="177"/>
        <end position="220"/>
    </location>
</feature>
<dbReference type="SMART" id="SM00181">
    <property type="entry name" value="EGF"/>
    <property type="match status" value="3"/>
</dbReference>
<evidence type="ECO:0000259" key="9">
    <source>
        <dbReference type="SMART" id="SM00181"/>
    </source>
</evidence>
<keyword evidence="4" id="KW-1015">Disulfide bond</keyword>